<evidence type="ECO:0000313" key="2">
    <source>
        <dbReference type="EMBL" id="GFY18812.1"/>
    </source>
</evidence>
<feature type="coiled-coil region" evidence="1">
    <location>
        <begin position="149"/>
        <end position="190"/>
    </location>
</feature>
<gene>
    <name evidence="2" type="ORF">TNCV_2400301</name>
</gene>
<keyword evidence="1" id="KW-0175">Coiled coil</keyword>
<comment type="caution">
    <text evidence="2">The sequence shown here is derived from an EMBL/GenBank/DDBJ whole genome shotgun (WGS) entry which is preliminary data.</text>
</comment>
<keyword evidence="3" id="KW-1185">Reference proteome</keyword>
<name>A0A8X6SRT4_TRICX</name>
<organism evidence="2 3">
    <name type="scientific">Trichonephila clavipes</name>
    <name type="common">Golden silk orbweaver</name>
    <name type="synonym">Nephila clavipes</name>
    <dbReference type="NCBI Taxonomy" id="2585209"/>
    <lineage>
        <taxon>Eukaryota</taxon>
        <taxon>Metazoa</taxon>
        <taxon>Ecdysozoa</taxon>
        <taxon>Arthropoda</taxon>
        <taxon>Chelicerata</taxon>
        <taxon>Arachnida</taxon>
        <taxon>Araneae</taxon>
        <taxon>Araneomorphae</taxon>
        <taxon>Entelegynae</taxon>
        <taxon>Araneoidea</taxon>
        <taxon>Nephilidae</taxon>
        <taxon>Trichonephila</taxon>
    </lineage>
</organism>
<accession>A0A8X6SRT4</accession>
<evidence type="ECO:0000313" key="3">
    <source>
        <dbReference type="Proteomes" id="UP000887159"/>
    </source>
</evidence>
<evidence type="ECO:0000256" key="1">
    <source>
        <dbReference type="SAM" id="Coils"/>
    </source>
</evidence>
<protein>
    <submittedName>
        <fullName evidence="2">Uncharacterized protein</fullName>
    </submittedName>
</protein>
<dbReference type="EMBL" id="BMAU01021349">
    <property type="protein sequence ID" value="GFY18812.1"/>
    <property type="molecule type" value="Genomic_DNA"/>
</dbReference>
<proteinExistence type="predicted"/>
<dbReference type="Proteomes" id="UP000887159">
    <property type="component" value="Unassembled WGS sequence"/>
</dbReference>
<dbReference type="AlphaFoldDB" id="A0A8X6SRT4"/>
<sequence>MYQPYIVDPKDFEHPSLTPVRPAGWRSWFVAGVLHPRLRVRPRPKPVDFHDAENRQQPRRILHEKKCPFGLDALGKIKVQISHRQSLGASIWGRNRASKLFAKGGLNKCSQGNFGEQATSKETIIELKTKLEKSAAFKDDPDFVINLLNLSVEDRQAKAERQLQETNSQLELEKIKLQQIEREIELQKALAEGQATQQSSKGDTINLENLIKSVSETFDECLYDVSHISNSGIRDKVQTLIENYCPNKTETTALKMKIILSDEKPIAQRSRRLSLPEKERGRKANR</sequence>
<reference evidence="2" key="1">
    <citation type="submission" date="2020-08" db="EMBL/GenBank/DDBJ databases">
        <title>Multicomponent nature underlies the extraordinary mechanical properties of spider dragline silk.</title>
        <authorList>
            <person name="Kono N."/>
            <person name="Nakamura H."/>
            <person name="Mori M."/>
            <person name="Yoshida Y."/>
            <person name="Ohtoshi R."/>
            <person name="Malay A.D."/>
            <person name="Moran D.A.P."/>
            <person name="Tomita M."/>
            <person name="Numata K."/>
            <person name="Arakawa K."/>
        </authorList>
    </citation>
    <scope>NUCLEOTIDE SEQUENCE</scope>
</reference>